<dbReference type="PROSITE" id="PS51257">
    <property type="entry name" value="PROKAR_LIPOPROTEIN"/>
    <property type="match status" value="1"/>
</dbReference>
<gene>
    <name evidence="1" type="ORF">D9V29_01665</name>
</gene>
<organism evidence="1 2">
    <name type="scientific">Mycetocola manganoxydans</name>
    <dbReference type="NCBI Taxonomy" id="699879"/>
    <lineage>
        <taxon>Bacteria</taxon>
        <taxon>Bacillati</taxon>
        <taxon>Actinomycetota</taxon>
        <taxon>Actinomycetes</taxon>
        <taxon>Micrococcales</taxon>
        <taxon>Microbacteriaceae</taxon>
        <taxon>Mycetocola</taxon>
    </lineage>
</organism>
<evidence type="ECO:0000313" key="1">
    <source>
        <dbReference type="EMBL" id="RLP73421.1"/>
    </source>
</evidence>
<name>A0A3L7A1A9_9MICO</name>
<dbReference type="InterPro" id="IPR006059">
    <property type="entry name" value="SBP"/>
</dbReference>
<dbReference type="PANTHER" id="PTHR43649:SF14">
    <property type="entry name" value="BLR3389 PROTEIN"/>
    <property type="match status" value="1"/>
</dbReference>
<dbReference type="AlphaFoldDB" id="A0A3L7A1A9"/>
<keyword evidence="2" id="KW-1185">Reference proteome</keyword>
<proteinExistence type="predicted"/>
<dbReference type="PANTHER" id="PTHR43649">
    <property type="entry name" value="ARABINOSE-BINDING PROTEIN-RELATED"/>
    <property type="match status" value="1"/>
</dbReference>
<dbReference type="InterPro" id="IPR050490">
    <property type="entry name" value="Bact_solute-bd_prot1"/>
</dbReference>
<dbReference type="Pfam" id="PF01547">
    <property type="entry name" value="SBP_bac_1"/>
    <property type="match status" value="1"/>
</dbReference>
<sequence>MSLKGHDVKRKVAALTAISALALGLGGCASTAGEGGGSTADRNLSCTNTIVNEEAEQVLLWAWYPAFESVVDEFNNTHDDVQVCWNNAGVNIDEYTKLNTALKAGSGAPDVVMIEAAIVPSYTLQDAFLDLTEYGAGDVEKNYTEGAWSDVSNDNGVFAIPVDGGPMGMLYRSDIFEQYGVAVPTTWEEFAEAGRQLRANGYEGYITNFPTNGKAYIQSLFAQNGAEPYEYDATDPESIGINLDSPEVIEVLEYWEALVDEGLVSSNDRTTAEDNARMLDGTYATYIAAAWGPGYLQGLVEGGVPEGKWQAAPLPQWDASDPVDVNWGGSTFAVTKQAANPELAAKVAMEIFGTDEAWKIGIEEATLFPLWKPALEADYFTNYEHPFFGGQTIYKDVFVDAADGYKGFTNTPFQNFVYDKTNEELASMVQGKSSAEETAKSLESLLSDYATQQGFTVR</sequence>
<accession>A0A3L7A1A9</accession>
<comment type="caution">
    <text evidence="1">The sequence shown here is derived from an EMBL/GenBank/DDBJ whole genome shotgun (WGS) entry which is preliminary data.</text>
</comment>
<reference evidence="1 2" key="1">
    <citation type="submission" date="2018-10" db="EMBL/GenBank/DDBJ databases">
        <authorList>
            <person name="Li J."/>
        </authorList>
    </citation>
    <scope>NUCLEOTIDE SEQUENCE [LARGE SCALE GENOMIC DNA]</scope>
    <source>
        <strain evidence="1 2">CCTCC AB209002</strain>
    </source>
</reference>
<dbReference type="Gene3D" id="3.40.190.10">
    <property type="entry name" value="Periplasmic binding protein-like II"/>
    <property type="match status" value="1"/>
</dbReference>
<dbReference type="SUPFAM" id="SSF53850">
    <property type="entry name" value="Periplasmic binding protein-like II"/>
    <property type="match status" value="1"/>
</dbReference>
<dbReference type="EMBL" id="RCUV01000002">
    <property type="protein sequence ID" value="RLP73421.1"/>
    <property type="molecule type" value="Genomic_DNA"/>
</dbReference>
<protein>
    <submittedName>
        <fullName evidence="1">Extracellular solute-binding protein</fullName>
    </submittedName>
</protein>
<dbReference type="Proteomes" id="UP000270299">
    <property type="component" value="Unassembled WGS sequence"/>
</dbReference>
<evidence type="ECO:0000313" key="2">
    <source>
        <dbReference type="Proteomes" id="UP000270299"/>
    </source>
</evidence>